<dbReference type="Proteomes" id="UP000197138">
    <property type="component" value="Unassembled WGS sequence"/>
</dbReference>
<organism evidence="1 2">
    <name type="scientific">Punica granatum</name>
    <name type="common">Pomegranate</name>
    <dbReference type="NCBI Taxonomy" id="22663"/>
    <lineage>
        <taxon>Eukaryota</taxon>
        <taxon>Viridiplantae</taxon>
        <taxon>Streptophyta</taxon>
        <taxon>Embryophyta</taxon>
        <taxon>Tracheophyta</taxon>
        <taxon>Spermatophyta</taxon>
        <taxon>Magnoliopsida</taxon>
        <taxon>eudicotyledons</taxon>
        <taxon>Gunneridae</taxon>
        <taxon>Pentapetalae</taxon>
        <taxon>rosids</taxon>
        <taxon>malvids</taxon>
        <taxon>Myrtales</taxon>
        <taxon>Lythraceae</taxon>
        <taxon>Punica</taxon>
    </lineage>
</organism>
<accession>A0A218XE29</accession>
<proteinExistence type="predicted"/>
<name>A0A218XE29_PUNGR</name>
<dbReference type="EMBL" id="MTKT01001932">
    <property type="protein sequence ID" value="OWM83207.1"/>
    <property type="molecule type" value="Genomic_DNA"/>
</dbReference>
<dbReference type="AlphaFoldDB" id="A0A218XE29"/>
<comment type="caution">
    <text evidence="1">The sequence shown here is derived from an EMBL/GenBank/DDBJ whole genome shotgun (WGS) entry which is preliminary data.</text>
</comment>
<evidence type="ECO:0000313" key="2">
    <source>
        <dbReference type="Proteomes" id="UP000197138"/>
    </source>
</evidence>
<protein>
    <submittedName>
        <fullName evidence="1">Uncharacterized protein</fullName>
    </submittedName>
</protein>
<gene>
    <name evidence="1" type="ORF">CDL15_Pgr012688</name>
</gene>
<reference evidence="2" key="1">
    <citation type="journal article" date="2017" name="Plant J.">
        <title>The pomegranate (Punica granatum L.) genome and the genomics of punicalagin biosynthesis.</title>
        <authorList>
            <person name="Qin G."/>
            <person name="Xu C."/>
            <person name="Ming R."/>
            <person name="Tang H."/>
            <person name="Guyot R."/>
            <person name="Kramer E.M."/>
            <person name="Hu Y."/>
            <person name="Yi X."/>
            <person name="Qi Y."/>
            <person name="Xu X."/>
            <person name="Gao Z."/>
            <person name="Pan H."/>
            <person name="Jian J."/>
            <person name="Tian Y."/>
            <person name="Yue Z."/>
            <person name="Xu Y."/>
        </authorList>
    </citation>
    <scope>NUCLEOTIDE SEQUENCE [LARGE SCALE GENOMIC DNA]</scope>
    <source>
        <strain evidence="2">cv. Dabenzi</strain>
    </source>
</reference>
<evidence type="ECO:0000313" key="1">
    <source>
        <dbReference type="EMBL" id="OWM83207.1"/>
    </source>
</evidence>
<sequence>MVGSTPKAKASFGANTSTKFVWVDKIPMAKSKVVAPHKALASQGGSTCKFSEAKTMEFATRGGLNSNLSVVKSLETMSYGFVTTDEFRLEDIHTFGGTKVLSSIRKVLFGGPYTRRITTESKAVSKIEGPDDFNAREVAIKFIVATKEIAFRTRNL</sequence>